<keyword evidence="3" id="KW-1185">Reference proteome</keyword>
<dbReference type="SUPFAM" id="SSF81383">
    <property type="entry name" value="F-box domain"/>
    <property type="match status" value="1"/>
</dbReference>
<dbReference type="InterPro" id="IPR036047">
    <property type="entry name" value="F-box-like_dom_sf"/>
</dbReference>
<dbReference type="Gene3D" id="3.80.10.10">
    <property type="entry name" value="Ribonuclease Inhibitor"/>
    <property type="match status" value="1"/>
</dbReference>
<dbReference type="PROSITE" id="PS50181">
    <property type="entry name" value="FBOX"/>
    <property type="match status" value="1"/>
</dbReference>
<name>A0ABQ7A4B3_BRACR</name>
<evidence type="ECO:0000259" key="1">
    <source>
        <dbReference type="PROSITE" id="PS50181"/>
    </source>
</evidence>
<dbReference type="SMART" id="SM00579">
    <property type="entry name" value="FBD"/>
    <property type="match status" value="1"/>
</dbReference>
<dbReference type="InterPro" id="IPR055294">
    <property type="entry name" value="FBL60-like"/>
</dbReference>
<comment type="caution">
    <text evidence="2">The sequence shown here is derived from an EMBL/GenBank/DDBJ whole genome shotgun (WGS) entry which is preliminary data.</text>
</comment>
<gene>
    <name evidence="2" type="ORF">DY000_02056617</name>
</gene>
<dbReference type="Pfam" id="PF24758">
    <property type="entry name" value="LRR_At5g56370"/>
    <property type="match status" value="1"/>
</dbReference>
<dbReference type="Pfam" id="PF00646">
    <property type="entry name" value="F-box"/>
    <property type="match status" value="1"/>
</dbReference>
<dbReference type="InterPro" id="IPR032675">
    <property type="entry name" value="LRR_dom_sf"/>
</dbReference>
<evidence type="ECO:0000313" key="2">
    <source>
        <dbReference type="EMBL" id="KAF3492514.1"/>
    </source>
</evidence>
<sequence length="340" mass="37768">MEDMFNRLPNPLISHILSFLPTKEAASTSVLSKRWRLLFASVTNLDFESDEESPSFVEFVNRVLALGGNDSINRFSLIFTDYPDPDTVTPWILNVLRRGVSELELSVSDYPLPPEIFVSKTLAKLKLGGGDGLSFSTDVKKVSLPKLKTLEIESVVFEEDGVGFAKLLSGCPVLEELLTVESDEEIGWDSLPGLLKNCPNLETLVFKGLVHKSTKGCGNMCACKPLKNPSYLSSSAVKVLKIILSVHIDDDGMEEEPIKHFLEKMPRLEQLVVYFNESYEPSVFELSKKLQSVSTIASPKCNLQVISQNLSLSSTLPCALTKKWSAPPNEEYTWFLKAVT</sequence>
<dbReference type="InterPro" id="IPR001810">
    <property type="entry name" value="F-box_dom"/>
</dbReference>
<dbReference type="Proteomes" id="UP000266723">
    <property type="component" value="Unassembled WGS sequence"/>
</dbReference>
<dbReference type="EMBL" id="QGKV02002055">
    <property type="protein sequence ID" value="KAF3492514.1"/>
    <property type="molecule type" value="Genomic_DNA"/>
</dbReference>
<dbReference type="InterPro" id="IPR053781">
    <property type="entry name" value="F-box_AtFBL13-like"/>
</dbReference>
<feature type="domain" description="F-box" evidence="1">
    <location>
        <begin position="2"/>
        <end position="50"/>
    </location>
</feature>
<dbReference type="SUPFAM" id="SSF52047">
    <property type="entry name" value="RNI-like"/>
    <property type="match status" value="1"/>
</dbReference>
<dbReference type="Gene3D" id="1.20.1280.50">
    <property type="match status" value="1"/>
</dbReference>
<organism evidence="2 3">
    <name type="scientific">Brassica cretica</name>
    <name type="common">Mustard</name>
    <dbReference type="NCBI Taxonomy" id="69181"/>
    <lineage>
        <taxon>Eukaryota</taxon>
        <taxon>Viridiplantae</taxon>
        <taxon>Streptophyta</taxon>
        <taxon>Embryophyta</taxon>
        <taxon>Tracheophyta</taxon>
        <taxon>Spermatophyta</taxon>
        <taxon>Magnoliopsida</taxon>
        <taxon>eudicotyledons</taxon>
        <taxon>Gunneridae</taxon>
        <taxon>Pentapetalae</taxon>
        <taxon>rosids</taxon>
        <taxon>malvids</taxon>
        <taxon>Brassicales</taxon>
        <taxon>Brassicaceae</taxon>
        <taxon>Brassiceae</taxon>
        <taxon>Brassica</taxon>
    </lineage>
</organism>
<reference evidence="2 3" key="1">
    <citation type="journal article" date="2020" name="BMC Genomics">
        <title>Intraspecific diversification of the crop wild relative Brassica cretica Lam. using demographic model selection.</title>
        <authorList>
            <person name="Kioukis A."/>
            <person name="Michalopoulou V.A."/>
            <person name="Briers L."/>
            <person name="Pirintsos S."/>
            <person name="Studholme D.J."/>
            <person name="Pavlidis P."/>
            <person name="Sarris P.F."/>
        </authorList>
    </citation>
    <scope>NUCLEOTIDE SEQUENCE [LARGE SCALE GENOMIC DNA]</scope>
    <source>
        <strain evidence="3">cv. PFS-1207/04</strain>
    </source>
</reference>
<dbReference type="InterPro" id="IPR006566">
    <property type="entry name" value="FBD"/>
</dbReference>
<evidence type="ECO:0000313" key="3">
    <source>
        <dbReference type="Proteomes" id="UP000266723"/>
    </source>
</evidence>
<accession>A0ABQ7A4B3</accession>
<dbReference type="CDD" id="cd22160">
    <property type="entry name" value="F-box_AtFBL13-like"/>
    <property type="match status" value="1"/>
</dbReference>
<protein>
    <recommendedName>
        <fullName evidence="1">F-box domain-containing protein</fullName>
    </recommendedName>
</protein>
<dbReference type="InterPro" id="IPR055411">
    <property type="entry name" value="LRR_FXL15/At3g58940/PEG3-like"/>
</dbReference>
<dbReference type="PANTHER" id="PTHR31293">
    <property type="entry name" value="RNI-LIKE SUPERFAMILY PROTEIN"/>
    <property type="match status" value="1"/>
</dbReference>
<proteinExistence type="predicted"/>
<dbReference type="PANTHER" id="PTHR31293:SF12">
    <property type="entry name" value="RNI-LIKE SUPERFAMILY PROTEIN"/>
    <property type="match status" value="1"/>
</dbReference>